<keyword evidence="2" id="KW-0812">Transmembrane</keyword>
<reference evidence="5 6" key="1">
    <citation type="submission" date="2017-05" db="EMBL/GenBank/DDBJ databases">
        <title>Lactobacillus johnsonii from commercial turkeys.</title>
        <authorList>
            <person name="Johnson T.J."/>
            <person name="Youmans B."/>
        </authorList>
    </citation>
    <scope>NUCLEOTIDE SEQUENCE [LARGE SCALE GENOMIC DNA]</scope>
    <source>
        <strain evidence="5 6">UMNLJ114</strain>
    </source>
</reference>
<proteinExistence type="predicted"/>
<evidence type="ECO:0000313" key="6">
    <source>
        <dbReference type="Proteomes" id="UP000216008"/>
    </source>
</evidence>
<feature type="transmembrane region" description="Helical" evidence="2">
    <location>
        <begin position="23"/>
        <end position="52"/>
    </location>
</feature>
<evidence type="ECO:0000259" key="4">
    <source>
        <dbReference type="Pfam" id="PF18013"/>
    </source>
</evidence>
<dbReference type="Pfam" id="PF18013">
    <property type="entry name" value="Phage_lysozyme2"/>
    <property type="match status" value="1"/>
</dbReference>
<dbReference type="InterPro" id="IPR016047">
    <property type="entry name" value="M23ase_b-sheet_dom"/>
</dbReference>
<evidence type="ECO:0000256" key="2">
    <source>
        <dbReference type="SAM" id="Phobius"/>
    </source>
</evidence>
<accession>A0A267MEH0</accession>
<dbReference type="InterPro" id="IPR041219">
    <property type="entry name" value="Phage_lysozyme2"/>
</dbReference>
<dbReference type="Gene3D" id="1.10.530.10">
    <property type="match status" value="1"/>
</dbReference>
<feature type="region of interest" description="Disordered" evidence="1">
    <location>
        <begin position="245"/>
        <end position="271"/>
    </location>
</feature>
<dbReference type="AlphaFoldDB" id="A0A267MEH0"/>
<sequence length="439" mass="47145">MMNVKNNNIDPIQRFIKHKARLAALNMGLIIGGVTACITSFVIFIAIIYSVILGVKGTCAPDNSNPLSGDVSGGGGSWTQKGTKDYNTAKTIWDRLTKDLGLSGAATAGVMGTIDQESKFHTDAVNAGDNGSGLIQWTFARTTALKSFAESKGKSWTDLDVQIEMLENDMKNQAMWTSGKFKDNSLKTFGTTTDPKEAAERFYISQMVAGGGYTSDPDGSGSKRIKAAETAYKLFNGSSVKADESKLDSLSSGKNNSSSNSSGGSDDSADANCVVESSGKWGWPFKSIKGKPQISGAQLFGNVGGGRKNGFHDGVDFGTVPYNRQDILAIHDGTVYKIDHQGSTQNDLGWYVYVKSDDGYYEVYQEFAFDPGDKDKAISVKVGDRVTTGQKIGTLDSSLSNVTHVHIGVSKKEIMAAQAHAFSNDGTWIDWSKLVEEDK</sequence>
<dbReference type="InterPro" id="IPR050570">
    <property type="entry name" value="Cell_wall_metabolism_enzyme"/>
</dbReference>
<dbReference type="EMBL" id="NIBD01000002">
    <property type="protein sequence ID" value="PAB57318.1"/>
    <property type="molecule type" value="Genomic_DNA"/>
</dbReference>
<gene>
    <name evidence="5" type="ORF">A3Q24_00285</name>
</gene>
<dbReference type="GO" id="GO:0004222">
    <property type="term" value="F:metalloendopeptidase activity"/>
    <property type="evidence" value="ECO:0007669"/>
    <property type="project" value="TreeGrafter"/>
</dbReference>
<comment type="caution">
    <text evidence="5">The sequence shown here is derived from an EMBL/GenBank/DDBJ whole genome shotgun (WGS) entry which is preliminary data.</text>
</comment>
<evidence type="ECO:0000256" key="1">
    <source>
        <dbReference type="SAM" id="MobiDB-lite"/>
    </source>
</evidence>
<organism evidence="5 6">
    <name type="scientific">Lactobacillus johnsonii</name>
    <dbReference type="NCBI Taxonomy" id="33959"/>
    <lineage>
        <taxon>Bacteria</taxon>
        <taxon>Bacillati</taxon>
        <taxon>Bacillota</taxon>
        <taxon>Bacilli</taxon>
        <taxon>Lactobacillales</taxon>
        <taxon>Lactobacillaceae</taxon>
        <taxon>Lactobacillus</taxon>
    </lineage>
</organism>
<protein>
    <submittedName>
        <fullName evidence="5">Peptidase M23</fullName>
    </submittedName>
</protein>
<feature type="compositionally biased region" description="Low complexity" evidence="1">
    <location>
        <begin position="248"/>
        <end position="266"/>
    </location>
</feature>
<dbReference type="PANTHER" id="PTHR21666:SF270">
    <property type="entry name" value="MUREIN HYDROLASE ACTIVATOR ENVC"/>
    <property type="match status" value="1"/>
</dbReference>
<dbReference type="PANTHER" id="PTHR21666">
    <property type="entry name" value="PEPTIDASE-RELATED"/>
    <property type="match status" value="1"/>
</dbReference>
<keyword evidence="2" id="KW-1133">Transmembrane helix</keyword>
<feature type="domain" description="M23ase beta-sheet core" evidence="3">
    <location>
        <begin position="311"/>
        <end position="413"/>
    </location>
</feature>
<dbReference type="SUPFAM" id="SSF51261">
    <property type="entry name" value="Duplicated hybrid motif"/>
    <property type="match status" value="1"/>
</dbReference>
<dbReference type="InterPro" id="IPR011055">
    <property type="entry name" value="Dup_hybrid_motif"/>
</dbReference>
<dbReference type="CDD" id="cd12797">
    <property type="entry name" value="M23_peptidase"/>
    <property type="match status" value="1"/>
</dbReference>
<evidence type="ECO:0000313" key="5">
    <source>
        <dbReference type="EMBL" id="PAB57318.1"/>
    </source>
</evidence>
<feature type="domain" description="Phage tail lysozyme" evidence="4">
    <location>
        <begin position="88"/>
        <end position="235"/>
    </location>
</feature>
<name>A0A267MEH0_LACJH</name>
<dbReference type="Gene3D" id="2.70.70.10">
    <property type="entry name" value="Glucose Permease (Domain IIA)"/>
    <property type="match status" value="1"/>
</dbReference>
<keyword evidence="2" id="KW-0472">Membrane</keyword>
<dbReference type="Pfam" id="PF01551">
    <property type="entry name" value="Peptidase_M23"/>
    <property type="match status" value="1"/>
</dbReference>
<dbReference type="Proteomes" id="UP000216008">
    <property type="component" value="Unassembled WGS sequence"/>
</dbReference>
<evidence type="ECO:0000259" key="3">
    <source>
        <dbReference type="Pfam" id="PF01551"/>
    </source>
</evidence>